<dbReference type="PANTHER" id="PTHR30137:SF8">
    <property type="entry name" value="BLR5498 PROTEIN"/>
    <property type="match status" value="1"/>
</dbReference>
<dbReference type="InterPro" id="IPR036661">
    <property type="entry name" value="Luciferase-like_sf"/>
</dbReference>
<keyword evidence="1" id="KW-0560">Oxidoreductase</keyword>
<evidence type="ECO:0000313" key="5">
    <source>
        <dbReference type="Proteomes" id="UP001597483"/>
    </source>
</evidence>
<dbReference type="RefSeq" id="WP_378305611.1">
    <property type="nucleotide sequence ID" value="NZ_JBHUKS010000012.1"/>
</dbReference>
<evidence type="ECO:0000256" key="2">
    <source>
        <dbReference type="ARBA" id="ARBA00023033"/>
    </source>
</evidence>
<dbReference type="InterPro" id="IPR011251">
    <property type="entry name" value="Luciferase-like_dom"/>
</dbReference>
<evidence type="ECO:0000256" key="1">
    <source>
        <dbReference type="ARBA" id="ARBA00023002"/>
    </source>
</evidence>
<dbReference type="PANTHER" id="PTHR30137">
    <property type="entry name" value="LUCIFERASE-LIKE MONOOXYGENASE"/>
    <property type="match status" value="1"/>
</dbReference>
<accession>A0ABW5H951</accession>
<gene>
    <name evidence="4" type="ORF">ACFSVL_18215</name>
</gene>
<protein>
    <submittedName>
        <fullName evidence="4">LLM class flavin-dependent oxidoreductase</fullName>
    </submittedName>
</protein>
<evidence type="ECO:0000313" key="4">
    <source>
        <dbReference type="EMBL" id="MFD2469324.1"/>
    </source>
</evidence>
<keyword evidence="2" id="KW-0503">Monooxygenase</keyword>
<dbReference type="InterPro" id="IPR050766">
    <property type="entry name" value="Bact_Lucif_Oxidored"/>
</dbReference>
<reference evidence="5" key="1">
    <citation type="journal article" date="2019" name="Int. J. Syst. Evol. Microbiol.">
        <title>The Global Catalogue of Microorganisms (GCM) 10K type strain sequencing project: providing services to taxonomists for standard genome sequencing and annotation.</title>
        <authorList>
            <consortium name="The Broad Institute Genomics Platform"/>
            <consortium name="The Broad Institute Genome Sequencing Center for Infectious Disease"/>
            <person name="Wu L."/>
            <person name="Ma J."/>
        </authorList>
    </citation>
    <scope>NUCLEOTIDE SEQUENCE [LARGE SCALE GENOMIC DNA]</scope>
    <source>
        <strain evidence="5">CGMCC 4.7641</strain>
    </source>
</reference>
<keyword evidence="5" id="KW-1185">Reference proteome</keyword>
<organism evidence="4 5">
    <name type="scientific">Amycolatopsis silviterrae</name>
    <dbReference type="NCBI Taxonomy" id="1656914"/>
    <lineage>
        <taxon>Bacteria</taxon>
        <taxon>Bacillati</taxon>
        <taxon>Actinomycetota</taxon>
        <taxon>Actinomycetes</taxon>
        <taxon>Pseudonocardiales</taxon>
        <taxon>Pseudonocardiaceae</taxon>
        <taxon>Amycolatopsis</taxon>
    </lineage>
</organism>
<dbReference type="Gene3D" id="3.20.20.30">
    <property type="entry name" value="Luciferase-like domain"/>
    <property type="match status" value="1"/>
</dbReference>
<sequence>MRFGILLASGKHPGLSDSEVLSHSVTMAQAAEAAGFSDVWVTEHHFLGSVVAPSSMVFASHLLGVTTRVNVGTAVTLLPLHSPVHIAEQAALLDHLGRGRFVLGVGRGLPLVEYEVFGSSLEHWNRGIGEALDVVRRAWAGSVEADSDLYRFGAVTVTPTPRSADGPPTYLAAGSADSIAAAATRGLPMLLYFDKDAPAKKEMIDRHAAIARASGHCAPAGFDHAFAVMTHVVDTEQQARAIVRNKARSSVLANNDFHSLLDRRAKPELSERQQEEAIDQISSQLLKTQAVGDVDTCAGHLAHAIRTCGATRVLCQVEAGPDHRSSLRNLDRLASEVFPQVRKQVEGAHSSRLTPR</sequence>
<evidence type="ECO:0000259" key="3">
    <source>
        <dbReference type="Pfam" id="PF00296"/>
    </source>
</evidence>
<dbReference type="Proteomes" id="UP001597483">
    <property type="component" value="Unassembled WGS sequence"/>
</dbReference>
<dbReference type="Pfam" id="PF00296">
    <property type="entry name" value="Bac_luciferase"/>
    <property type="match status" value="1"/>
</dbReference>
<name>A0ABW5H951_9PSEU</name>
<comment type="caution">
    <text evidence="4">The sequence shown here is derived from an EMBL/GenBank/DDBJ whole genome shotgun (WGS) entry which is preliminary data.</text>
</comment>
<dbReference type="EMBL" id="JBHUKS010000012">
    <property type="protein sequence ID" value="MFD2469324.1"/>
    <property type="molecule type" value="Genomic_DNA"/>
</dbReference>
<dbReference type="SUPFAM" id="SSF51679">
    <property type="entry name" value="Bacterial luciferase-like"/>
    <property type="match status" value="1"/>
</dbReference>
<feature type="domain" description="Luciferase-like" evidence="3">
    <location>
        <begin position="1"/>
        <end position="310"/>
    </location>
</feature>
<proteinExistence type="predicted"/>